<reference evidence="4" key="3">
    <citation type="submission" date="2025-04" db="UniProtKB">
        <authorList>
            <consortium name="RefSeq"/>
        </authorList>
    </citation>
    <scope>IDENTIFICATION</scope>
    <source>
        <strain evidence="4">CBS 304.34</strain>
    </source>
</reference>
<evidence type="ECO:0000256" key="1">
    <source>
        <dbReference type="SAM" id="MobiDB-lite"/>
    </source>
</evidence>
<sequence>MQYYFFASTSGSLLVTPLLKIIAWITCRPSSTDPRERYESNIDFETASTIRLRETDEAGSQGLGIQAAANKFGSISSQTLAGSSSQATLSETGSARCDCSYEKLHSQTAFTSGFSKSPNSQLYSLYLVAMTNTRHQKRSAPGDPPGDPDATPPPPPPAQKGRRKAPVVNAKRARKPSQKAAESAITARQRKEKEKKQQKAPRVVPKIIAPPAPSSPPLPQTQSNFVHISNKENAFLQQLEAIRNGQVREETVGFPLLPIGQVYKIVIIWGRASHKKLPKAQVISSKVKGERQVLELEDLIKSWSTKWPKRLYYLDLTAIIRVQLDETVYASTEGTP</sequence>
<reference evidence="2 4" key="1">
    <citation type="journal article" date="2020" name="Stud. Mycol.">
        <title>101 Dothideomycetes genomes: a test case for predicting lifestyles and emergence of pathogens.</title>
        <authorList>
            <person name="Haridas S."/>
            <person name="Albert R."/>
            <person name="Binder M."/>
            <person name="Bloem J."/>
            <person name="Labutti K."/>
            <person name="Salamov A."/>
            <person name="Andreopoulos B."/>
            <person name="Baker S."/>
            <person name="Barry K."/>
            <person name="Bills G."/>
            <person name="Bluhm B."/>
            <person name="Cannon C."/>
            <person name="Castanera R."/>
            <person name="Culley D."/>
            <person name="Daum C."/>
            <person name="Ezra D."/>
            <person name="Gonzalez J."/>
            <person name="Henrissat B."/>
            <person name="Kuo A."/>
            <person name="Liang C."/>
            <person name="Lipzen A."/>
            <person name="Lutzoni F."/>
            <person name="Magnuson J."/>
            <person name="Mondo S."/>
            <person name="Nolan M."/>
            <person name="Ohm R."/>
            <person name="Pangilinan J."/>
            <person name="Park H.-J."/>
            <person name="Ramirez L."/>
            <person name="Alfaro M."/>
            <person name="Sun H."/>
            <person name="Tritt A."/>
            <person name="Yoshinaga Y."/>
            <person name="Zwiers L.-H."/>
            <person name="Turgeon B."/>
            <person name="Goodwin S."/>
            <person name="Spatafora J."/>
            <person name="Crous P."/>
            <person name="Grigoriev I."/>
        </authorList>
    </citation>
    <scope>NUCLEOTIDE SEQUENCE</scope>
    <source>
        <strain evidence="2 4">CBS 304.34</strain>
    </source>
</reference>
<proteinExistence type="predicted"/>
<evidence type="ECO:0000313" key="3">
    <source>
        <dbReference type="Proteomes" id="UP000504636"/>
    </source>
</evidence>
<protein>
    <submittedName>
        <fullName evidence="2 4">Uncharacterized protein</fullName>
    </submittedName>
</protein>
<gene>
    <name evidence="2 4" type="ORF">BDZ99DRAFT_478970</name>
</gene>
<evidence type="ECO:0000313" key="4">
    <source>
        <dbReference type="RefSeq" id="XP_033574468.1"/>
    </source>
</evidence>
<feature type="region of interest" description="Disordered" evidence="1">
    <location>
        <begin position="134"/>
        <end position="221"/>
    </location>
</feature>
<accession>A0A6A6YHM2</accession>
<feature type="compositionally biased region" description="Pro residues" evidence="1">
    <location>
        <begin position="142"/>
        <end position="158"/>
    </location>
</feature>
<feature type="compositionally biased region" description="Pro residues" evidence="1">
    <location>
        <begin position="208"/>
        <end position="219"/>
    </location>
</feature>
<organism evidence="2">
    <name type="scientific">Mytilinidion resinicola</name>
    <dbReference type="NCBI Taxonomy" id="574789"/>
    <lineage>
        <taxon>Eukaryota</taxon>
        <taxon>Fungi</taxon>
        <taxon>Dikarya</taxon>
        <taxon>Ascomycota</taxon>
        <taxon>Pezizomycotina</taxon>
        <taxon>Dothideomycetes</taxon>
        <taxon>Pleosporomycetidae</taxon>
        <taxon>Mytilinidiales</taxon>
        <taxon>Mytilinidiaceae</taxon>
        <taxon>Mytilinidion</taxon>
    </lineage>
</organism>
<dbReference type="AlphaFoldDB" id="A0A6A6YHM2"/>
<feature type="compositionally biased region" description="Basic residues" evidence="1">
    <location>
        <begin position="160"/>
        <end position="177"/>
    </location>
</feature>
<dbReference type="RefSeq" id="XP_033574468.1">
    <property type="nucleotide sequence ID" value="XM_033722203.1"/>
</dbReference>
<dbReference type="Proteomes" id="UP000504636">
    <property type="component" value="Unplaced"/>
</dbReference>
<keyword evidence="3" id="KW-1185">Reference proteome</keyword>
<dbReference type="GeneID" id="54463096"/>
<dbReference type="EMBL" id="MU003705">
    <property type="protein sequence ID" value="KAF2807504.1"/>
    <property type="molecule type" value="Genomic_DNA"/>
</dbReference>
<reference evidence="4" key="2">
    <citation type="submission" date="2020-04" db="EMBL/GenBank/DDBJ databases">
        <authorList>
            <consortium name="NCBI Genome Project"/>
        </authorList>
    </citation>
    <scope>NUCLEOTIDE SEQUENCE</scope>
    <source>
        <strain evidence="4">CBS 304.34</strain>
    </source>
</reference>
<evidence type="ECO:0000313" key="2">
    <source>
        <dbReference type="EMBL" id="KAF2807504.1"/>
    </source>
</evidence>
<name>A0A6A6YHM2_9PEZI</name>